<dbReference type="SUPFAM" id="SSF53092">
    <property type="entry name" value="Creatinase/prolidase N-terminal domain"/>
    <property type="match status" value="1"/>
</dbReference>
<keyword evidence="3" id="KW-0645">Protease</keyword>
<feature type="domain" description="Peptidase M24" evidence="1">
    <location>
        <begin position="189"/>
        <end position="385"/>
    </location>
</feature>
<dbReference type="AlphaFoldDB" id="A0A9E7BYW5"/>
<dbReference type="PANTHER" id="PTHR46112:SF2">
    <property type="entry name" value="XAA-PRO AMINOPEPTIDASE P-RELATED"/>
    <property type="match status" value="1"/>
</dbReference>
<dbReference type="InterPro" id="IPR000587">
    <property type="entry name" value="Creatinase_N"/>
</dbReference>
<reference evidence="3" key="1">
    <citation type="journal article" date="2022" name="Int. J. Syst. Evol. Microbiol.">
        <title>Pseudomonas aegrilactucae sp. nov. and Pseudomonas morbosilactucae sp. nov., pathogens causing bacterial rot of lettuce in Japan.</title>
        <authorList>
            <person name="Sawada H."/>
            <person name="Fujikawa T."/>
            <person name="Satou M."/>
        </authorList>
    </citation>
    <scope>NUCLEOTIDE SEQUENCE</scope>
    <source>
        <strain evidence="3">0166_1</strain>
    </source>
</reference>
<dbReference type="RefSeq" id="WP_259313545.1">
    <property type="nucleotide sequence ID" value="NZ_CP087164.1"/>
</dbReference>
<evidence type="ECO:0000313" key="4">
    <source>
        <dbReference type="Proteomes" id="UP001162834"/>
    </source>
</evidence>
<organism evidence="3 4">
    <name type="scientific">Capillimicrobium parvum</name>
    <dbReference type="NCBI Taxonomy" id="2884022"/>
    <lineage>
        <taxon>Bacteria</taxon>
        <taxon>Bacillati</taxon>
        <taxon>Actinomycetota</taxon>
        <taxon>Thermoleophilia</taxon>
        <taxon>Solirubrobacterales</taxon>
        <taxon>Capillimicrobiaceae</taxon>
        <taxon>Capillimicrobium</taxon>
    </lineage>
</organism>
<dbReference type="Proteomes" id="UP001162834">
    <property type="component" value="Chromosome"/>
</dbReference>
<dbReference type="InterPro" id="IPR050659">
    <property type="entry name" value="Peptidase_M24B"/>
</dbReference>
<proteinExistence type="predicted"/>
<dbReference type="InterPro" id="IPR036005">
    <property type="entry name" value="Creatinase/aminopeptidase-like"/>
</dbReference>
<evidence type="ECO:0000313" key="3">
    <source>
        <dbReference type="EMBL" id="UGS33853.1"/>
    </source>
</evidence>
<dbReference type="InterPro" id="IPR000994">
    <property type="entry name" value="Pept_M24"/>
</dbReference>
<dbReference type="CDD" id="cd01066">
    <property type="entry name" value="APP_MetAP"/>
    <property type="match status" value="1"/>
</dbReference>
<feature type="domain" description="Creatinase N-terminal" evidence="2">
    <location>
        <begin position="33"/>
        <end position="178"/>
    </location>
</feature>
<keyword evidence="4" id="KW-1185">Reference proteome</keyword>
<dbReference type="PANTHER" id="PTHR46112">
    <property type="entry name" value="AMINOPEPTIDASE"/>
    <property type="match status" value="1"/>
</dbReference>
<dbReference type="KEGG" id="sbae:DSM104329_00218"/>
<dbReference type="InterPro" id="IPR029149">
    <property type="entry name" value="Creatin/AminoP/Spt16_N"/>
</dbReference>
<dbReference type="SUPFAM" id="SSF55920">
    <property type="entry name" value="Creatinase/aminopeptidase"/>
    <property type="match status" value="1"/>
</dbReference>
<gene>
    <name evidence="3" type="ORF">DSM104329_00218</name>
</gene>
<dbReference type="Gene3D" id="3.40.350.10">
    <property type="entry name" value="Creatinase/prolidase N-terminal domain"/>
    <property type="match status" value="1"/>
</dbReference>
<dbReference type="GO" id="GO:0004239">
    <property type="term" value="F:initiator methionyl aminopeptidase activity"/>
    <property type="evidence" value="ECO:0007669"/>
    <property type="project" value="UniProtKB-EC"/>
</dbReference>
<dbReference type="Pfam" id="PF01321">
    <property type="entry name" value="Creatinase_N"/>
    <property type="match status" value="1"/>
</dbReference>
<accession>A0A9E7BYW5</accession>
<dbReference type="EMBL" id="CP087164">
    <property type="protein sequence ID" value="UGS33853.1"/>
    <property type="molecule type" value="Genomic_DNA"/>
</dbReference>
<keyword evidence="3" id="KW-0031">Aminopeptidase</keyword>
<evidence type="ECO:0000259" key="2">
    <source>
        <dbReference type="Pfam" id="PF01321"/>
    </source>
</evidence>
<evidence type="ECO:0000259" key="1">
    <source>
        <dbReference type="Pfam" id="PF00557"/>
    </source>
</evidence>
<name>A0A9E7BYW5_9ACTN</name>
<dbReference type="Pfam" id="PF00557">
    <property type="entry name" value="Peptidase_M24"/>
    <property type="match status" value="1"/>
</dbReference>
<protein>
    <submittedName>
        <fullName evidence="3">Methionine aminopeptidase 1, mitochondrial</fullName>
        <ecNumber evidence="3">3.4.11.18</ecNumber>
    </submittedName>
</protein>
<dbReference type="Gene3D" id="3.90.230.10">
    <property type="entry name" value="Creatinase/methionine aminopeptidase superfamily"/>
    <property type="match status" value="1"/>
</dbReference>
<dbReference type="EC" id="3.4.11.18" evidence="3"/>
<sequence length="400" mass="42543">MNLNRIPASPLRGLAQTQQAVPVATPATLLQRRASRARELMLADNLDALVVFGRGHITEYGDAAFLTGYAPVARMSYAVLTRSGRGPVLVAPTPADRWYAARLPDAPEVRLAGEGDVVSGRDDLASAAAAVLAEERADRGRIGITGLRGLLPVGEFDALRRALPDAELVDAGSLMSRLKLLKEDEDVAEIRRTVAIADAGFIAARQALRPGATEAEVGAAIYQAVFSRGTRDALIFASAQPYFLSWTTDRPFRNGDLATIYVEIVGPTGYWVEVGGMVALGTPEPEQLRVAEACLEAARRAEAHLRPGSTAGEVARSIDGVAAEEDLHSGLWHGHGIGVDHDSPVITAADDTPLAPGMVIAVHPNFSTADERFGASVVDTYLITDDGFDRLSAVPQEILR</sequence>
<keyword evidence="3" id="KW-0378">Hydrolase</keyword>